<organism evidence="1 2">
    <name type="scientific">Alkalimonas collagenimarina</name>
    <dbReference type="NCBI Taxonomy" id="400390"/>
    <lineage>
        <taxon>Bacteria</taxon>
        <taxon>Pseudomonadati</taxon>
        <taxon>Pseudomonadota</taxon>
        <taxon>Gammaproteobacteria</taxon>
        <taxon>Alkalimonas</taxon>
    </lineage>
</organism>
<sequence>MGTDADSKSQIDLDDYLIEQAEIAFEKLPKSAQELLEHWAWIGKAAAEQLTEEEQLLLLSQSANVKLIVKAEK</sequence>
<comment type="caution">
    <text evidence="1">The sequence shown here is derived from an EMBL/GenBank/DDBJ whole genome shotgun (WGS) entry which is preliminary data.</text>
</comment>
<accession>A0ABT9GX13</accession>
<reference evidence="1 2" key="1">
    <citation type="submission" date="2023-08" db="EMBL/GenBank/DDBJ databases">
        <authorList>
            <person name="Joshi A."/>
            <person name="Thite S."/>
        </authorList>
    </citation>
    <scope>NUCLEOTIDE SEQUENCE [LARGE SCALE GENOMIC DNA]</scope>
    <source>
        <strain evidence="1 2">AC40</strain>
    </source>
</reference>
<evidence type="ECO:0000313" key="2">
    <source>
        <dbReference type="Proteomes" id="UP001231616"/>
    </source>
</evidence>
<protein>
    <submittedName>
        <fullName evidence="1">Uncharacterized protein</fullName>
    </submittedName>
</protein>
<gene>
    <name evidence="1" type="ORF">Q3O60_05185</name>
</gene>
<name>A0ABT9GX13_9GAMM</name>
<dbReference type="EMBL" id="JAUZVZ010000006">
    <property type="protein sequence ID" value="MDP4535572.1"/>
    <property type="molecule type" value="Genomic_DNA"/>
</dbReference>
<proteinExistence type="predicted"/>
<dbReference type="Proteomes" id="UP001231616">
    <property type="component" value="Unassembled WGS sequence"/>
</dbReference>
<dbReference type="RefSeq" id="WP_305892842.1">
    <property type="nucleotide sequence ID" value="NZ_JAUZVZ010000006.1"/>
</dbReference>
<keyword evidence="2" id="KW-1185">Reference proteome</keyword>
<evidence type="ECO:0000313" key="1">
    <source>
        <dbReference type="EMBL" id="MDP4535572.1"/>
    </source>
</evidence>